<evidence type="ECO:0000256" key="8">
    <source>
        <dbReference type="ARBA" id="ARBA00023170"/>
    </source>
</evidence>
<protein>
    <recommendedName>
        <fullName evidence="10">Odorant receptor</fullName>
    </recommendedName>
</protein>
<sequence>MNTTKIKVFRASIRLLKSNYAFPRDESSFNDPYIIWNFFKPVIMTGLVPILGTFGFLFMAIKDRITSEQVYAISILSQFFLMYLIIIFTYLSAQKWKTLMVDLSEYKYGKPPYCDEMCKILDRCAIYSFYFLRIKSIFHLIYSYWTNSFCEGSTIRGDHRYICGSTIPIWFPFEIKSRIIRAMMIIGGNSLDFLHYCIFVLFALILFGSILLIVLRVKHLKTMLCRVKSHRNEDKTEEELDFCIKYHSEIVGLVQKMNDAGRYPLIPNYVSIPILLAMFSYQSLKMNDMLALLKLILWIGGVSLLCLAGQQLEAESSSLTHIVSDLPYYKFNRKTKKNFLLFLARVGKPLNLEMKPFAKWNNDFLVTVIKGCYTYFMFLFQMSRKTNSGI</sequence>
<dbReference type="GO" id="GO:0007165">
    <property type="term" value="P:signal transduction"/>
    <property type="evidence" value="ECO:0007669"/>
    <property type="project" value="UniProtKB-KW"/>
</dbReference>
<comment type="caution">
    <text evidence="11">The sequence shown here is derived from an EMBL/GenBank/DDBJ whole genome shotgun (WGS) entry which is preliminary data.</text>
</comment>
<dbReference type="Pfam" id="PF02949">
    <property type="entry name" value="7tm_6"/>
    <property type="match status" value="1"/>
</dbReference>
<evidence type="ECO:0000256" key="6">
    <source>
        <dbReference type="ARBA" id="ARBA00022989"/>
    </source>
</evidence>
<keyword evidence="12" id="KW-1185">Reference proteome</keyword>
<evidence type="ECO:0000256" key="9">
    <source>
        <dbReference type="ARBA" id="ARBA00023224"/>
    </source>
</evidence>
<evidence type="ECO:0000256" key="4">
    <source>
        <dbReference type="ARBA" id="ARBA00022692"/>
    </source>
</evidence>
<evidence type="ECO:0000256" key="7">
    <source>
        <dbReference type="ARBA" id="ARBA00023136"/>
    </source>
</evidence>
<keyword evidence="3 10" id="KW-0716">Sensory transduction</keyword>
<comment type="caution">
    <text evidence="10">Lacks conserved residue(s) required for the propagation of feature annotation.</text>
</comment>
<keyword evidence="9 10" id="KW-0807">Transducer</keyword>
<gene>
    <name evidence="11" type="ORF">WA026_011464</name>
</gene>
<dbReference type="GO" id="GO:0005549">
    <property type="term" value="F:odorant binding"/>
    <property type="evidence" value="ECO:0007669"/>
    <property type="project" value="InterPro"/>
</dbReference>
<feature type="transmembrane region" description="Helical" evidence="10">
    <location>
        <begin position="193"/>
        <end position="215"/>
    </location>
</feature>
<feature type="transmembrane region" description="Helical" evidence="10">
    <location>
        <begin position="33"/>
        <end position="58"/>
    </location>
</feature>
<dbReference type="Proteomes" id="UP001431783">
    <property type="component" value="Unassembled WGS sequence"/>
</dbReference>
<evidence type="ECO:0000256" key="10">
    <source>
        <dbReference type="RuleBase" id="RU351113"/>
    </source>
</evidence>
<keyword evidence="5 10" id="KW-0552">Olfaction</keyword>
<dbReference type="PANTHER" id="PTHR21137:SF35">
    <property type="entry name" value="ODORANT RECEPTOR 19A-RELATED"/>
    <property type="match status" value="1"/>
</dbReference>
<evidence type="ECO:0000256" key="2">
    <source>
        <dbReference type="ARBA" id="ARBA00022475"/>
    </source>
</evidence>
<keyword evidence="4 10" id="KW-0812">Transmembrane</keyword>
<comment type="similarity">
    <text evidence="10">Belongs to the insect chemoreceptor superfamily. Heteromeric odorant receptor channel (TC 1.A.69) family.</text>
</comment>
<dbReference type="PANTHER" id="PTHR21137">
    <property type="entry name" value="ODORANT RECEPTOR"/>
    <property type="match status" value="1"/>
</dbReference>
<keyword evidence="2" id="KW-1003">Cell membrane</keyword>
<keyword evidence="6 10" id="KW-1133">Transmembrane helix</keyword>
<organism evidence="11 12">
    <name type="scientific">Henosepilachna vigintioctopunctata</name>
    <dbReference type="NCBI Taxonomy" id="420089"/>
    <lineage>
        <taxon>Eukaryota</taxon>
        <taxon>Metazoa</taxon>
        <taxon>Ecdysozoa</taxon>
        <taxon>Arthropoda</taxon>
        <taxon>Hexapoda</taxon>
        <taxon>Insecta</taxon>
        <taxon>Pterygota</taxon>
        <taxon>Neoptera</taxon>
        <taxon>Endopterygota</taxon>
        <taxon>Coleoptera</taxon>
        <taxon>Polyphaga</taxon>
        <taxon>Cucujiformia</taxon>
        <taxon>Coccinelloidea</taxon>
        <taxon>Coccinellidae</taxon>
        <taxon>Epilachninae</taxon>
        <taxon>Epilachnini</taxon>
        <taxon>Henosepilachna</taxon>
    </lineage>
</organism>
<evidence type="ECO:0000256" key="3">
    <source>
        <dbReference type="ARBA" id="ARBA00022606"/>
    </source>
</evidence>
<keyword evidence="7 10" id="KW-0472">Membrane</keyword>
<dbReference type="AlphaFoldDB" id="A0AAW1TR84"/>
<feature type="transmembrane region" description="Helical" evidence="10">
    <location>
        <begin position="290"/>
        <end position="308"/>
    </location>
</feature>
<dbReference type="GO" id="GO:0004984">
    <property type="term" value="F:olfactory receptor activity"/>
    <property type="evidence" value="ECO:0007669"/>
    <property type="project" value="InterPro"/>
</dbReference>
<dbReference type="InterPro" id="IPR004117">
    <property type="entry name" value="7tm6_olfct_rcpt"/>
</dbReference>
<feature type="transmembrane region" description="Helical" evidence="10">
    <location>
        <begin position="70"/>
        <end position="93"/>
    </location>
</feature>
<proteinExistence type="inferred from homology"/>
<keyword evidence="8 10" id="KW-0675">Receptor</keyword>
<evidence type="ECO:0000256" key="5">
    <source>
        <dbReference type="ARBA" id="ARBA00022725"/>
    </source>
</evidence>
<evidence type="ECO:0000256" key="1">
    <source>
        <dbReference type="ARBA" id="ARBA00004651"/>
    </source>
</evidence>
<name>A0AAW1TR84_9CUCU</name>
<reference evidence="11 12" key="1">
    <citation type="submission" date="2023-03" db="EMBL/GenBank/DDBJ databases">
        <title>Genome insight into feeding habits of ladybird beetles.</title>
        <authorList>
            <person name="Li H.-S."/>
            <person name="Huang Y.-H."/>
            <person name="Pang H."/>
        </authorList>
    </citation>
    <scope>NUCLEOTIDE SEQUENCE [LARGE SCALE GENOMIC DNA]</scope>
    <source>
        <strain evidence="11">SYSU_2023b</strain>
        <tissue evidence="11">Whole body</tissue>
    </source>
</reference>
<comment type="subcellular location">
    <subcellularLocation>
        <location evidence="1 10">Cell membrane</location>
        <topology evidence="1 10">Multi-pass membrane protein</topology>
    </subcellularLocation>
</comment>
<evidence type="ECO:0000313" key="12">
    <source>
        <dbReference type="Proteomes" id="UP001431783"/>
    </source>
</evidence>
<evidence type="ECO:0000313" key="11">
    <source>
        <dbReference type="EMBL" id="KAK9871183.1"/>
    </source>
</evidence>
<dbReference type="GO" id="GO:0005886">
    <property type="term" value="C:plasma membrane"/>
    <property type="evidence" value="ECO:0007669"/>
    <property type="project" value="UniProtKB-SubCell"/>
</dbReference>
<dbReference type="EMBL" id="JARQZJ010000005">
    <property type="protein sequence ID" value="KAK9871183.1"/>
    <property type="molecule type" value="Genomic_DNA"/>
</dbReference>
<accession>A0AAW1TR84</accession>